<dbReference type="Gene3D" id="3.80.10.10">
    <property type="entry name" value="Ribonuclease Inhibitor"/>
    <property type="match status" value="1"/>
</dbReference>
<dbReference type="EMBL" id="JAAAIL010000003">
    <property type="protein sequence ID" value="KAG0281907.1"/>
    <property type="molecule type" value="Genomic_DNA"/>
</dbReference>
<organism evidence="1 2">
    <name type="scientific">Linnemannia exigua</name>
    <dbReference type="NCBI Taxonomy" id="604196"/>
    <lineage>
        <taxon>Eukaryota</taxon>
        <taxon>Fungi</taxon>
        <taxon>Fungi incertae sedis</taxon>
        <taxon>Mucoromycota</taxon>
        <taxon>Mortierellomycotina</taxon>
        <taxon>Mortierellomycetes</taxon>
        <taxon>Mortierellales</taxon>
        <taxon>Mortierellaceae</taxon>
        <taxon>Linnemannia</taxon>
    </lineage>
</organism>
<evidence type="ECO:0000313" key="2">
    <source>
        <dbReference type="Proteomes" id="UP001194580"/>
    </source>
</evidence>
<comment type="caution">
    <text evidence="1">The sequence shown here is derived from an EMBL/GenBank/DDBJ whole genome shotgun (WGS) entry which is preliminary data.</text>
</comment>
<accession>A0AAD4HCG5</accession>
<name>A0AAD4HCG5_9FUNG</name>
<dbReference type="InterPro" id="IPR032675">
    <property type="entry name" value="LRR_dom_sf"/>
</dbReference>
<reference evidence="1" key="1">
    <citation type="journal article" date="2020" name="Fungal Divers.">
        <title>Resolving the Mortierellaceae phylogeny through synthesis of multi-gene phylogenetics and phylogenomics.</title>
        <authorList>
            <person name="Vandepol N."/>
            <person name="Liber J."/>
            <person name="Desiro A."/>
            <person name="Na H."/>
            <person name="Kennedy M."/>
            <person name="Barry K."/>
            <person name="Grigoriev I.V."/>
            <person name="Miller A.N."/>
            <person name="O'Donnell K."/>
            <person name="Stajich J.E."/>
            <person name="Bonito G."/>
        </authorList>
    </citation>
    <scope>NUCLEOTIDE SEQUENCE</scope>
    <source>
        <strain evidence="1">NRRL 28262</strain>
    </source>
</reference>
<gene>
    <name evidence="1" type="ORF">BGZ95_006414</name>
</gene>
<protein>
    <submittedName>
        <fullName evidence="1">Uncharacterized protein</fullName>
    </submittedName>
</protein>
<sequence length="538" mass="61837">MAWAAISSSNTSPGWGQLCSLRVTHSPNNNYLTLTVHSGRSTGETGYGSEEQMALVQAVWKLAQQNSKTLTTFRLDQSFAKPRILLLSSDTTEAMYNALKNLPNLTELEIANASADLDKVLELTSPHLECLRAPGLFQMMGTDGQLLHGTYRNIREVELLDETDTRAVFSLLRYLPNLESLSLSEGFDQEFFQNDEVETMEARTRMDNTPNRSLHKLRLFNARFQDTRIMAIILAWIPELREFSCELLKADMSKALAEHCEHLEIVRELDSFGGRYDARTNPRPIDTVLPLLRGCPSLKVLDTVTHRVLGDSFVNCEIACLERLETFRCQIVGMYWLDNCPVVHRVLTGYNGDDEGVEGSDQWPGLEADKKEFFDLVDRNLKRYREVYKQLSKMTQLRVLELGQEYRTVYEPYDGSEGDRIAREIHSFEDELNVHPEYNWYREPIEDTLTLTLGSGFDQLEALKELEVFGFEGTDHQFEKADLEWMAEKWPKLKVMRGIHEDVLPRVAPDANRTELREYMQLLRPDVVHETLSKSFYV</sequence>
<dbReference type="Proteomes" id="UP001194580">
    <property type="component" value="Unassembled WGS sequence"/>
</dbReference>
<proteinExistence type="predicted"/>
<dbReference type="SUPFAM" id="SSF52047">
    <property type="entry name" value="RNI-like"/>
    <property type="match status" value="1"/>
</dbReference>
<evidence type="ECO:0000313" key="1">
    <source>
        <dbReference type="EMBL" id="KAG0281907.1"/>
    </source>
</evidence>
<dbReference type="AlphaFoldDB" id="A0AAD4HCG5"/>
<keyword evidence="2" id="KW-1185">Reference proteome</keyword>